<keyword evidence="5" id="KW-0808">Transferase</keyword>
<dbReference type="GO" id="GO:0000009">
    <property type="term" value="F:alpha-1,6-mannosyltransferase activity"/>
    <property type="evidence" value="ECO:0007669"/>
    <property type="project" value="InterPro"/>
</dbReference>
<dbReference type="GO" id="GO:0016020">
    <property type="term" value="C:membrane"/>
    <property type="evidence" value="ECO:0007669"/>
    <property type="project" value="GOC"/>
</dbReference>
<dbReference type="Proteomes" id="UP000586918">
    <property type="component" value="Unassembled WGS sequence"/>
</dbReference>
<dbReference type="InterPro" id="IPR007315">
    <property type="entry name" value="PIG-V/Gpi18"/>
</dbReference>
<comment type="pathway">
    <text evidence="2">Glycolipid biosynthesis; glycosylphosphatidylinositol-anchor biosynthesis.</text>
</comment>
<evidence type="ECO:0008006" key="13">
    <source>
        <dbReference type="Google" id="ProtNLM"/>
    </source>
</evidence>
<dbReference type="AlphaFoldDB" id="A0A848DDI1"/>
<evidence type="ECO:0000256" key="5">
    <source>
        <dbReference type="ARBA" id="ARBA00022679"/>
    </source>
</evidence>
<feature type="transmembrane region" description="Helical" evidence="10">
    <location>
        <begin position="136"/>
        <end position="157"/>
    </location>
</feature>
<protein>
    <recommendedName>
        <fullName evidence="13">Integral membrane protein</fullName>
    </recommendedName>
</protein>
<gene>
    <name evidence="11" type="ORF">HF519_03350</name>
</gene>
<evidence type="ECO:0000256" key="9">
    <source>
        <dbReference type="ARBA" id="ARBA00023136"/>
    </source>
</evidence>
<evidence type="ECO:0000256" key="10">
    <source>
        <dbReference type="SAM" id="Phobius"/>
    </source>
</evidence>
<feature type="transmembrane region" description="Helical" evidence="10">
    <location>
        <begin position="334"/>
        <end position="351"/>
    </location>
</feature>
<evidence type="ECO:0000256" key="4">
    <source>
        <dbReference type="ARBA" id="ARBA00022676"/>
    </source>
</evidence>
<keyword evidence="12" id="KW-1185">Reference proteome</keyword>
<keyword evidence="6 10" id="KW-0812">Transmembrane</keyword>
<evidence type="ECO:0000256" key="6">
    <source>
        <dbReference type="ARBA" id="ARBA00022692"/>
    </source>
</evidence>
<evidence type="ECO:0000256" key="2">
    <source>
        <dbReference type="ARBA" id="ARBA00004687"/>
    </source>
</evidence>
<dbReference type="GO" id="GO:0006506">
    <property type="term" value="P:GPI anchor biosynthetic process"/>
    <property type="evidence" value="ECO:0007669"/>
    <property type="project" value="UniProtKB-UniPathway"/>
</dbReference>
<evidence type="ECO:0000256" key="7">
    <source>
        <dbReference type="ARBA" id="ARBA00022824"/>
    </source>
</evidence>
<evidence type="ECO:0000256" key="3">
    <source>
        <dbReference type="ARBA" id="ARBA00022502"/>
    </source>
</evidence>
<proteinExistence type="predicted"/>
<feature type="transmembrane region" description="Helical" evidence="10">
    <location>
        <begin position="278"/>
        <end position="298"/>
    </location>
</feature>
<dbReference type="GO" id="GO:0004376">
    <property type="term" value="F:GPI mannosyltransferase activity"/>
    <property type="evidence" value="ECO:0007669"/>
    <property type="project" value="InterPro"/>
</dbReference>
<feature type="transmembrane region" description="Helical" evidence="10">
    <location>
        <begin position="358"/>
        <end position="382"/>
    </location>
</feature>
<evidence type="ECO:0000256" key="1">
    <source>
        <dbReference type="ARBA" id="ARBA00004477"/>
    </source>
</evidence>
<evidence type="ECO:0000313" key="12">
    <source>
        <dbReference type="Proteomes" id="UP000586918"/>
    </source>
</evidence>
<feature type="transmembrane region" description="Helical" evidence="10">
    <location>
        <begin position="177"/>
        <end position="207"/>
    </location>
</feature>
<comment type="subcellular location">
    <subcellularLocation>
        <location evidence="1">Endoplasmic reticulum membrane</location>
        <topology evidence="1">Multi-pass membrane protein</topology>
    </subcellularLocation>
</comment>
<evidence type="ECO:0000256" key="8">
    <source>
        <dbReference type="ARBA" id="ARBA00022989"/>
    </source>
</evidence>
<keyword evidence="9 10" id="KW-0472">Membrane</keyword>
<accession>A0A848DDI1</accession>
<feature type="transmembrane region" description="Helical" evidence="10">
    <location>
        <begin position="12"/>
        <end position="36"/>
    </location>
</feature>
<sequence length="383" mass="39217">MQGDRFSRVAVALAPAAVFALVRGLGLLVLAVLAAANDTRLGDALGAWDGRWFLGLAQGGYDGVPAGLADANGVRTAETPLAFFPGYPATAATVRFLTALPLSAAGVVAAALAGMVAAYGVCRIGELVPGGSRRTGLVMVALFAASPMGVVLTMAYSESLFCALAAWSLVGVLSRRWLFAGVMCALAGLVRPAAAALVLAVGVAALVAVLQGRDGWRPWLGAALAPLGLVGYLGWVAARTGSLTGWFELQERGWGSRFDGGAATLEFAASVLVSGQSVLEVATVAVLAGGLWLLVVSAARSVRGQLPWPLVVYGAGVLIMDLGSNGLMNSKARLLVPAFVLLIPVALELARRHPRTTVPVLVAVGLGSAWFGGYALTAWPYAI</sequence>
<organism evidence="11 12">
    <name type="scientific">Pseudonocardia bannensis</name>
    <dbReference type="NCBI Taxonomy" id="630973"/>
    <lineage>
        <taxon>Bacteria</taxon>
        <taxon>Bacillati</taxon>
        <taxon>Actinomycetota</taxon>
        <taxon>Actinomycetes</taxon>
        <taxon>Pseudonocardiales</taxon>
        <taxon>Pseudonocardiaceae</taxon>
        <taxon>Pseudonocardia</taxon>
    </lineage>
</organism>
<keyword evidence="4" id="KW-0328">Glycosyltransferase</keyword>
<keyword evidence="8 10" id="KW-1133">Transmembrane helix</keyword>
<dbReference type="UniPathway" id="UPA00196"/>
<keyword evidence="3" id="KW-0337">GPI-anchor biosynthesis</keyword>
<dbReference type="PANTHER" id="PTHR12468">
    <property type="entry name" value="GPI MANNOSYLTRANSFERASE 2"/>
    <property type="match status" value="1"/>
</dbReference>
<name>A0A848DDI1_9PSEU</name>
<feature type="transmembrane region" description="Helical" evidence="10">
    <location>
        <begin position="102"/>
        <end position="124"/>
    </location>
</feature>
<feature type="transmembrane region" description="Helical" evidence="10">
    <location>
        <begin position="219"/>
        <end position="238"/>
    </location>
</feature>
<evidence type="ECO:0000313" key="11">
    <source>
        <dbReference type="EMBL" id="NMH90633.1"/>
    </source>
</evidence>
<feature type="transmembrane region" description="Helical" evidence="10">
    <location>
        <begin position="310"/>
        <end position="328"/>
    </location>
</feature>
<comment type="caution">
    <text evidence="11">The sequence shown here is derived from an EMBL/GenBank/DDBJ whole genome shotgun (WGS) entry which is preliminary data.</text>
</comment>
<dbReference type="EMBL" id="JAAXKZ010000007">
    <property type="protein sequence ID" value="NMH90633.1"/>
    <property type="molecule type" value="Genomic_DNA"/>
</dbReference>
<dbReference type="PANTHER" id="PTHR12468:SF2">
    <property type="entry name" value="GPI MANNOSYLTRANSFERASE 2"/>
    <property type="match status" value="1"/>
</dbReference>
<reference evidence="11 12" key="1">
    <citation type="submission" date="2020-04" db="EMBL/GenBank/DDBJ databases">
        <authorList>
            <person name="Klaysubun C."/>
            <person name="Duangmal K."/>
            <person name="Lipun K."/>
        </authorList>
    </citation>
    <scope>NUCLEOTIDE SEQUENCE [LARGE SCALE GENOMIC DNA]</scope>
    <source>
        <strain evidence="11 12">DSM 45300</strain>
    </source>
</reference>
<keyword evidence="7" id="KW-0256">Endoplasmic reticulum</keyword>